<keyword evidence="5" id="KW-0411">Iron-sulfur</keyword>
<evidence type="ECO:0000256" key="3">
    <source>
        <dbReference type="ARBA" id="ARBA00022723"/>
    </source>
</evidence>
<dbReference type="SFLD" id="SFLDS00029">
    <property type="entry name" value="Radical_SAM"/>
    <property type="match status" value="1"/>
</dbReference>
<dbReference type="Pfam" id="PF02310">
    <property type="entry name" value="B12-binding"/>
    <property type="match status" value="1"/>
</dbReference>
<keyword evidence="9" id="KW-1185">Reference proteome</keyword>
<reference evidence="8 9" key="1">
    <citation type="submission" date="2020-08" db="EMBL/GenBank/DDBJ databases">
        <title>Genomic Encyclopedia of Type Strains, Phase IV (KMG-IV): sequencing the most valuable type-strain genomes for metagenomic binning, comparative biology and taxonomic classification.</title>
        <authorList>
            <person name="Goeker M."/>
        </authorList>
    </citation>
    <scope>NUCLEOTIDE SEQUENCE [LARGE SCALE GENOMIC DNA]</scope>
    <source>
        <strain evidence="8 9">DSM 5391</strain>
    </source>
</reference>
<comment type="cofactor">
    <cofactor evidence="1">
        <name>[4Fe-4S] cluster</name>
        <dbReference type="ChEBI" id="CHEBI:49883"/>
    </cofactor>
</comment>
<dbReference type="CDD" id="cd01335">
    <property type="entry name" value="Radical_SAM"/>
    <property type="match status" value="1"/>
</dbReference>
<dbReference type="GO" id="GO:0051539">
    <property type="term" value="F:4 iron, 4 sulfur cluster binding"/>
    <property type="evidence" value="ECO:0007669"/>
    <property type="project" value="UniProtKB-KW"/>
</dbReference>
<feature type="domain" description="B12-binding" evidence="6">
    <location>
        <begin position="1"/>
        <end position="133"/>
    </location>
</feature>
<feature type="domain" description="Radical SAM core" evidence="7">
    <location>
        <begin position="173"/>
        <end position="404"/>
    </location>
</feature>
<dbReference type="RefSeq" id="WP_184521705.1">
    <property type="nucleotide sequence ID" value="NZ_JACHGK010000001.1"/>
</dbReference>
<accession>A0A7X0LUV2</accession>
<dbReference type="SFLD" id="SFLDG01123">
    <property type="entry name" value="methyltransferase_(Class_B)"/>
    <property type="match status" value="1"/>
</dbReference>
<evidence type="ECO:0000256" key="2">
    <source>
        <dbReference type="ARBA" id="ARBA00022691"/>
    </source>
</evidence>
<dbReference type="GO" id="GO:0005829">
    <property type="term" value="C:cytosol"/>
    <property type="evidence" value="ECO:0007669"/>
    <property type="project" value="TreeGrafter"/>
</dbReference>
<evidence type="ECO:0000256" key="5">
    <source>
        <dbReference type="ARBA" id="ARBA00023014"/>
    </source>
</evidence>
<dbReference type="Proteomes" id="UP000531594">
    <property type="component" value="Unassembled WGS sequence"/>
</dbReference>
<dbReference type="InterPro" id="IPR023404">
    <property type="entry name" value="rSAM_horseshoe"/>
</dbReference>
<keyword evidence="4" id="KW-0408">Iron</keyword>
<dbReference type="Pfam" id="PF13311">
    <property type="entry name" value="DUF4080"/>
    <property type="match status" value="1"/>
</dbReference>
<dbReference type="EMBL" id="JACHGK010000001">
    <property type="protein sequence ID" value="MBB6443639.1"/>
    <property type="molecule type" value="Genomic_DNA"/>
</dbReference>
<dbReference type="SUPFAM" id="SSF52242">
    <property type="entry name" value="Cobalamin (vitamin B12)-binding domain"/>
    <property type="match status" value="1"/>
</dbReference>
<dbReference type="InterPro" id="IPR007197">
    <property type="entry name" value="rSAM"/>
</dbReference>
<dbReference type="InterPro" id="IPR006158">
    <property type="entry name" value="Cobalamin-bd"/>
</dbReference>
<name>A0A7X0LUV2_9BACI</name>
<organism evidence="8 9">
    <name type="scientific">Bacillus benzoevorans</name>
    <dbReference type="NCBI Taxonomy" id="1456"/>
    <lineage>
        <taxon>Bacteria</taxon>
        <taxon>Bacillati</taxon>
        <taxon>Bacillota</taxon>
        <taxon>Bacilli</taxon>
        <taxon>Bacillales</taxon>
        <taxon>Bacillaceae</taxon>
        <taxon>Bacillus</taxon>
    </lineage>
</organism>
<dbReference type="InterPro" id="IPR006638">
    <property type="entry name" value="Elp3/MiaA/NifB-like_rSAM"/>
</dbReference>
<dbReference type="PROSITE" id="PS51332">
    <property type="entry name" value="B12_BINDING"/>
    <property type="match status" value="1"/>
</dbReference>
<evidence type="ECO:0000256" key="4">
    <source>
        <dbReference type="ARBA" id="ARBA00023004"/>
    </source>
</evidence>
<dbReference type="InterPro" id="IPR051198">
    <property type="entry name" value="BchE-like"/>
</dbReference>
<dbReference type="PROSITE" id="PS51918">
    <property type="entry name" value="RADICAL_SAM"/>
    <property type="match status" value="1"/>
</dbReference>
<evidence type="ECO:0000313" key="8">
    <source>
        <dbReference type="EMBL" id="MBB6443639.1"/>
    </source>
</evidence>
<dbReference type="GO" id="GO:0046872">
    <property type="term" value="F:metal ion binding"/>
    <property type="evidence" value="ECO:0007669"/>
    <property type="project" value="UniProtKB-KW"/>
</dbReference>
<gene>
    <name evidence="8" type="ORF">HNR53_000227</name>
</gene>
<evidence type="ECO:0000259" key="7">
    <source>
        <dbReference type="PROSITE" id="PS51918"/>
    </source>
</evidence>
<dbReference type="CDD" id="cd02068">
    <property type="entry name" value="radical_SAM_B12_BD"/>
    <property type="match status" value="1"/>
</dbReference>
<dbReference type="SFLD" id="SFLDG01082">
    <property type="entry name" value="B12-binding_domain_containing"/>
    <property type="match status" value="1"/>
</dbReference>
<dbReference type="PANTHER" id="PTHR43409">
    <property type="entry name" value="ANAEROBIC MAGNESIUM-PROTOPORPHYRIN IX MONOMETHYL ESTER CYCLASE-RELATED"/>
    <property type="match status" value="1"/>
</dbReference>
<protein>
    <submittedName>
        <fullName evidence="8">Radical SAM superfamily enzyme YgiQ (UPF0313 family)</fullName>
    </submittedName>
</protein>
<proteinExistence type="predicted"/>
<dbReference type="AlphaFoldDB" id="A0A7X0LUV2"/>
<evidence type="ECO:0000313" key="9">
    <source>
        <dbReference type="Proteomes" id="UP000531594"/>
    </source>
</evidence>
<dbReference type="SUPFAM" id="SSF102114">
    <property type="entry name" value="Radical SAM enzymes"/>
    <property type="match status" value="1"/>
</dbReference>
<keyword evidence="2" id="KW-0949">S-adenosyl-L-methionine</keyword>
<dbReference type="Gene3D" id="3.80.30.20">
    <property type="entry name" value="tm_1862 like domain"/>
    <property type="match status" value="1"/>
</dbReference>
<comment type="caution">
    <text evidence="8">The sequence shown here is derived from an EMBL/GenBank/DDBJ whole genome shotgun (WGS) entry which is preliminary data.</text>
</comment>
<dbReference type="Pfam" id="PF04055">
    <property type="entry name" value="Radical_SAM"/>
    <property type="match status" value="1"/>
</dbReference>
<dbReference type="InterPro" id="IPR025288">
    <property type="entry name" value="DUF4080"/>
</dbReference>
<dbReference type="Gene3D" id="3.40.50.280">
    <property type="entry name" value="Cobalamin-binding domain"/>
    <property type="match status" value="1"/>
</dbReference>
<evidence type="ECO:0000256" key="1">
    <source>
        <dbReference type="ARBA" id="ARBA00001966"/>
    </source>
</evidence>
<dbReference type="InterPro" id="IPR034466">
    <property type="entry name" value="Methyltransferase_Class_B"/>
</dbReference>
<keyword evidence="3" id="KW-0479">Metal-binding</keyword>
<dbReference type="GO" id="GO:0003824">
    <property type="term" value="F:catalytic activity"/>
    <property type="evidence" value="ECO:0007669"/>
    <property type="project" value="InterPro"/>
</dbReference>
<dbReference type="GO" id="GO:0031419">
    <property type="term" value="F:cobalamin binding"/>
    <property type="evidence" value="ECO:0007669"/>
    <property type="project" value="InterPro"/>
</dbReference>
<dbReference type="InterPro" id="IPR036724">
    <property type="entry name" value="Cobalamin-bd_sf"/>
</dbReference>
<dbReference type="SMART" id="SM00729">
    <property type="entry name" value="Elp3"/>
    <property type="match status" value="1"/>
</dbReference>
<sequence length="581" mass="68357">MKIICTSINAKFIHTNLAIRYLKAYAQPEYEIELTEYTIKDPIMNIVTDLYRMKADVIGFSCYIWNMEETIKVIQLLKKIDSNIKIVLGGPEVSYDAREWMEKIKAVDFIITGEGEAAFKQLLQELEGENHFDQVGGICFRKSSGELKLNPQINKIDLRTIPSPFRFPEDVPSLSKRIAYIETSRGCPFNCQFCLSSVEVGVRYFDREFIKDEIRYLMKNGVKTFKFLDRTFNISRSYAMDIFQFLIDEHLPGTVFQFEITADIMRPEVIEFLNKEAPPGLFRFEIGVQSTNDYTNELVKRKQNFEKLTRTVTMVKNGGKIDQHLDLIAGLPEEDYDSFRKTFNDVFEMRPEELQLGFLKMLRGTGLRRQADEYQYVYMENAPYEILSNRVLPFDDVIRIKQVEDVLEKYWNDHRMDHSIEYIVTNLFPSAFDFFQDFGSYWENMSWSRIGHQLEDLFKRLDEFLVYSRAADIDTIRDMMKYDYLSRHKYKPRKPWWEQGLTKQERTGYYQGIIENPALLNGIELDEKELFKHTVIEPVSFDIDQYLTDGTLVKKSMLLFVYFNPAAEKPMLVTLDPVKVK</sequence>
<dbReference type="InterPro" id="IPR058240">
    <property type="entry name" value="rSAM_sf"/>
</dbReference>
<evidence type="ECO:0000259" key="6">
    <source>
        <dbReference type="PROSITE" id="PS51332"/>
    </source>
</evidence>
<dbReference type="PANTHER" id="PTHR43409:SF16">
    <property type="entry name" value="SLR0320 PROTEIN"/>
    <property type="match status" value="1"/>
</dbReference>